<evidence type="ECO:0000256" key="1">
    <source>
        <dbReference type="SAM" id="MobiDB-lite"/>
    </source>
</evidence>
<accession>A0AAV3XKI7</accession>
<comment type="caution">
    <text evidence="2">The sequence shown here is derived from an EMBL/GenBank/DDBJ whole genome shotgun (WGS) entry which is preliminary data.</text>
</comment>
<evidence type="ECO:0000313" key="3">
    <source>
        <dbReference type="Proteomes" id="UP001050975"/>
    </source>
</evidence>
<sequence>MVTEQVKIAFAIALSIISVPFYPVLAQQQSGILENQNQVNASRDKPPKGTATEGGGLGPIACDNNTGQRLTALVPRNVEQRLTTSEYPTFWFYLPYSSQEIESSEFSLHDRDEKLLYRTSFKTSKTPGIIGIRLPAVPKYALEPNQYYHWYLVIKCQQKTPNQRVAVDEWVQRVPLTPESEVKMNAGNPEIWYDALSRLAEQRLSNSENEQLERDWMNLLTSAELDSTNVEAMGKIPVVEVIQLVDNG</sequence>
<dbReference type="AlphaFoldDB" id="A0AAV3XKI7"/>
<reference evidence="2" key="1">
    <citation type="submission" date="2019-10" db="EMBL/GenBank/DDBJ databases">
        <title>Draft genome sequece of Microseira wollei NIES-4236.</title>
        <authorList>
            <person name="Yamaguchi H."/>
            <person name="Suzuki S."/>
            <person name="Kawachi M."/>
        </authorList>
    </citation>
    <scope>NUCLEOTIDE SEQUENCE</scope>
    <source>
        <strain evidence="2">NIES-4236</strain>
    </source>
</reference>
<dbReference type="Pfam" id="PF06051">
    <property type="entry name" value="DUF928"/>
    <property type="match status" value="1"/>
</dbReference>
<dbReference type="RefSeq" id="WP_226587512.1">
    <property type="nucleotide sequence ID" value="NZ_BLAY01000117.1"/>
</dbReference>
<evidence type="ECO:0000313" key="2">
    <source>
        <dbReference type="EMBL" id="GET41291.1"/>
    </source>
</evidence>
<name>A0AAV3XKI7_9CYAN</name>
<protein>
    <recommendedName>
        <fullName evidence="4">DUF928 domain-containing protein</fullName>
    </recommendedName>
</protein>
<dbReference type="EMBL" id="BLAY01000117">
    <property type="protein sequence ID" value="GET41291.1"/>
    <property type="molecule type" value="Genomic_DNA"/>
</dbReference>
<keyword evidence="3" id="KW-1185">Reference proteome</keyword>
<organism evidence="2 3">
    <name type="scientific">Microseira wollei NIES-4236</name>
    <dbReference type="NCBI Taxonomy" id="2530354"/>
    <lineage>
        <taxon>Bacteria</taxon>
        <taxon>Bacillati</taxon>
        <taxon>Cyanobacteriota</taxon>
        <taxon>Cyanophyceae</taxon>
        <taxon>Oscillatoriophycideae</taxon>
        <taxon>Aerosakkonematales</taxon>
        <taxon>Aerosakkonemataceae</taxon>
        <taxon>Microseira</taxon>
    </lineage>
</organism>
<gene>
    <name evidence="2" type="ORF">MiSe_61030</name>
</gene>
<proteinExistence type="predicted"/>
<feature type="region of interest" description="Disordered" evidence="1">
    <location>
        <begin position="36"/>
        <end position="60"/>
    </location>
</feature>
<dbReference type="InterPro" id="IPR010328">
    <property type="entry name" value="DUF928"/>
</dbReference>
<dbReference type="Proteomes" id="UP001050975">
    <property type="component" value="Unassembled WGS sequence"/>
</dbReference>
<evidence type="ECO:0008006" key="4">
    <source>
        <dbReference type="Google" id="ProtNLM"/>
    </source>
</evidence>